<keyword evidence="1" id="KW-0677">Repeat</keyword>
<sequence>VIHCTGHLRQLGGGSTSPPAGRVMTLLCEPIPHPSSVEFPLDTCPFLTRHNMDLRFTHCEGREKKGSPFGRKNGGGFVWAETQATVLYSSRMSLPEAVVCLNFIFSDVEQPGVVFSVEQTRCGRLPEAEPQPAEDSGISDLSQSDSGSKCLTSPGQSEDAGSIPSPVAELFLQVKEELLKEASELEDPITPLTGDLLELSFCSPRGQSSVPELPQDLCTPQLRQLLSPIFSPLTPPSSSSPCSSPEDQLSPCEEGGGTRWRRSLLVQETERERHWRYEQNETLHVSVSEQEVMDLDMLAPYISMDDDFQLSVLSSVPEDDKPSSSKASAGRPADPASRKRVHNPDEELLMIQDKRQKVDPSSVEEELLLSHRLLDCLEEINQSDCFVQPGPAHRQRPCSGGLAGTL</sequence>
<dbReference type="GO" id="GO:0000977">
    <property type="term" value="F:RNA polymerase II transcription regulatory region sequence-specific DNA binding"/>
    <property type="evidence" value="ECO:0007669"/>
    <property type="project" value="TreeGrafter"/>
</dbReference>
<protein>
    <submittedName>
        <fullName evidence="8">Hypoxia-inducible factor 1-alpha-like</fullName>
    </submittedName>
</protein>
<gene>
    <name evidence="8" type="primary">LOC104948556</name>
</gene>
<feature type="compositionally biased region" description="Polar residues" evidence="5">
    <location>
        <begin position="139"/>
        <end position="156"/>
    </location>
</feature>
<dbReference type="GO" id="GO:0000981">
    <property type="term" value="F:DNA-binding transcription factor activity, RNA polymerase II-specific"/>
    <property type="evidence" value="ECO:0007669"/>
    <property type="project" value="TreeGrafter"/>
</dbReference>
<dbReference type="PANTHER" id="PTHR23043">
    <property type="entry name" value="HYPOXIA-INDUCIBLE FACTOR 1 ALPHA"/>
    <property type="match status" value="1"/>
</dbReference>
<dbReference type="AlphaFoldDB" id="A0A6I9NCK5"/>
<name>A0A6I9NCK5_9TELE</name>
<dbReference type="Proteomes" id="UP000504611">
    <property type="component" value="Unplaced"/>
</dbReference>
<accession>A0A6I9NCK5</accession>
<reference evidence="8" key="1">
    <citation type="submission" date="2025-08" db="UniProtKB">
        <authorList>
            <consortium name="RefSeq"/>
        </authorList>
    </citation>
    <scope>IDENTIFICATION</scope>
    <source>
        <tissue evidence="8">Muscle</tissue>
    </source>
</reference>
<dbReference type="OrthoDB" id="6021714at2759"/>
<dbReference type="PANTHER" id="PTHR23043:SF34">
    <property type="entry name" value="HYPOXIA-INDUCIBLE FACTOR 1 SUBUNIT ALPHA,-LIKE"/>
    <property type="match status" value="1"/>
</dbReference>
<organism evidence="7 8">
    <name type="scientific">Notothenia coriiceps</name>
    <name type="common">black rockcod</name>
    <dbReference type="NCBI Taxonomy" id="8208"/>
    <lineage>
        <taxon>Eukaryota</taxon>
        <taxon>Metazoa</taxon>
        <taxon>Chordata</taxon>
        <taxon>Craniata</taxon>
        <taxon>Vertebrata</taxon>
        <taxon>Euteleostomi</taxon>
        <taxon>Actinopterygii</taxon>
        <taxon>Neopterygii</taxon>
        <taxon>Teleostei</taxon>
        <taxon>Neoteleostei</taxon>
        <taxon>Acanthomorphata</taxon>
        <taxon>Eupercaria</taxon>
        <taxon>Perciformes</taxon>
        <taxon>Notothenioidei</taxon>
        <taxon>Nototheniidae</taxon>
        <taxon>Notothenia</taxon>
    </lineage>
</organism>
<evidence type="ECO:0000256" key="5">
    <source>
        <dbReference type="SAM" id="MobiDB-lite"/>
    </source>
</evidence>
<evidence type="ECO:0000259" key="6">
    <source>
        <dbReference type="Pfam" id="PF11413"/>
    </source>
</evidence>
<keyword evidence="7" id="KW-1185">Reference proteome</keyword>
<dbReference type="GeneID" id="104948556"/>
<feature type="region of interest" description="Disordered" evidence="5">
    <location>
        <begin position="228"/>
        <end position="261"/>
    </location>
</feature>
<evidence type="ECO:0000256" key="4">
    <source>
        <dbReference type="ARBA" id="ARBA00023242"/>
    </source>
</evidence>
<feature type="region of interest" description="Disordered" evidence="5">
    <location>
        <begin position="126"/>
        <end position="163"/>
    </location>
</feature>
<dbReference type="GO" id="GO:0071456">
    <property type="term" value="P:cellular response to hypoxia"/>
    <property type="evidence" value="ECO:0007669"/>
    <property type="project" value="TreeGrafter"/>
</dbReference>
<feature type="compositionally biased region" description="Low complexity" evidence="5">
    <location>
        <begin position="228"/>
        <end position="250"/>
    </location>
</feature>
<dbReference type="Pfam" id="PF11413">
    <property type="entry name" value="HIF-1"/>
    <property type="match status" value="1"/>
</dbReference>
<evidence type="ECO:0000256" key="2">
    <source>
        <dbReference type="ARBA" id="ARBA00023015"/>
    </source>
</evidence>
<dbReference type="RefSeq" id="XP_010773058.1">
    <property type="nucleotide sequence ID" value="XM_010774756.1"/>
</dbReference>
<evidence type="ECO:0000313" key="8">
    <source>
        <dbReference type="RefSeq" id="XP_010773058.1"/>
    </source>
</evidence>
<dbReference type="InterPro" id="IPR021537">
    <property type="entry name" value="HIF_alpha-like"/>
</dbReference>
<keyword evidence="3" id="KW-0804">Transcription</keyword>
<feature type="region of interest" description="Disordered" evidence="5">
    <location>
        <begin position="315"/>
        <end position="345"/>
    </location>
</feature>
<evidence type="ECO:0000256" key="1">
    <source>
        <dbReference type="ARBA" id="ARBA00022737"/>
    </source>
</evidence>
<proteinExistence type="predicted"/>
<evidence type="ECO:0000313" key="7">
    <source>
        <dbReference type="Proteomes" id="UP000504611"/>
    </source>
</evidence>
<keyword evidence="4" id="KW-0539">Nucleus</keyword>
<feature type="non-terminal residue" evidence="8">
    <location>
        <position position="1"/>
    </location>
</feature>
<keyword evidence="2" id="KW-0805">Transcription regulation</keyword>
<feature type="domain" description="Hypoxia-inducible factor alpha subunit-like" evidence="6">
    <location>
        <begin position="289"/>
        <end position="314"/>
    </location>
</feature>
<dbReference type="KEGG" id="ncc:104948556"/>
<evidence type="ECO:0000256" key="3">
    <source>
        <dbReference type="ARBA" id="ARBA00023163"/>
    </source>
</evidence>